<proteinExistence type="inferred from homology"/>
<evidence type="ECO:0000313" key="9">
    <source>
        <dbReference type="EMBL" id="AKG38103.1"/>
    </source>
</evidence>
<protein>
    <submittedName>
        <fullName evidence="9">Peptide ABC transporter permease</fullName>
    </submittedName>
</protein>
<organism evidence="9 10">
    <name type="scientific">Infirmifilum uzonense</name>
    <dbReference type="NCBI Taxonomy" id="1550241"/>
    <lineage>
        <taxon>Archaea</taxon>
        <taxon>Thermoproteota</taxon>
        <taxon>Thermoprotei</taxon>
        <taxon>Thermofilales</taxon>
        <taxon>Thermofilaceae</taxon>
        <taxon>Infirmifilum</taxon>
    </lineage>
</organism>
<feature type="transmembrane region" description="Helical" evidence="7">
    <location>
        <begin position="103"/>
        <end position="124"/>
    </location>
</feature>
<dbReference type="InterPro" id="IPR035906">
    <property type="entry name" value="MetI-like_sf"/>
</dbReference>
<accession>A0A0F7FGZ4</accession>
<dbReference type="GO" id="GO:0055085">
    <property type="term" value="P:transmembrane transport"/>
    <property type="evidence" value="ECO:0007669"/>
    <property type="project" value="InterPro"/>
</dbReference>
<dbReference type="CDD" id="cd06261">
    <property type="entry name" value="TM_PBP2"/>
    <property type="match status" value="1"/>
</dbReference>
<gene>
    <name evidence="9" type="ORF">MA03_00695</name>
</gene>
<dbReference type="Proteomes" id="UP000067434">
    <property type="component" value="Chromosome"/>
</dbReference>
<evidence type="ECO:0000256" key="5">
    <source>
        <dbReference type="ARBA" id="ARBA00022989"/>
    </source>
</evidence>
<evidence type="ECO:0000256" key="4">
    <source>
        <dbReference type="ARBA" id="ARBA00022692"/>
    </source>
</evidence>
<dbReference type="Pfam" id="PF00528">
    <property type="entry name" value="BPD_transp_1"/>
    <property type="match status" value="1"/>
</dbReference>
<evidence type="ECO:0000313" key="10">
    <source>
        <dbReference type="Proteomes" id="UP000067434"/>
    </source>
</evidence>
<comment type="similarity">
    <text evidence="7">Belongs to the binding-protein-dependent transport system permease family.</text>
</comment>
<dbReference type="SUPFAM" id="SSF161098">
    <property type="entry name" value="MetI-like"/>
    <property type="match status" value="1"/>
</dbReference>
<keyword evidence="2 7" id="KW-0813">Transport</keyword>
<reference evidence="9 10" key="1">
    <citation type="journal article" date="2015" name="Stand. Genomic Sci.">
        <title>Complete genome sequence of and proposal of Thermofilum uzonense sp. nov. a novel hyperthermophilic crenarchaeon and emended description of the genus Thermofilum.</title>
        <authorList>
            <person name="Toshchakov S.V."/>
            <person name="Korzhenkov A.A."/>
            <person name="Samarov N.I."/>
            <person name="Mazunin I.O."/>
            <person name="Mozhey O.I."/>
            <person name="Shmyr I.S."/>
            <person name="Derbikova K.S."/>
            <person name="Taranov E.A."/>
            <person name="Dominova I.N."/>
            <person name="Bonch-Osmolovskaya E.A."/>
            <person name="Patrushev M.V."/>
            <person name="Podosokorskaya O.A."/>
            <person name="Kublanov I.V."/>
        </authorList>
    </citation>
    <scope>NUCLEOTIDE SEQUENCE [LARGE SCALE GENOMIC DNA]</scope>
    <source>
        <strain evidence="9 10">1807-2</strain>
    </source>
</reference>
<keyword evidence="4 7" id="KW-0812">Transmembrane</keyword>
<evidence type="ECO:0000259" key="8">
    <source>
        <dbReference type="PROSITE" id="PS50928"/>
    </source>
</evidence>
<dbReference type="Gene3D" id="1.10.3720.10">
    <property type="entry name" value="MetI-like"/>
    <property type="match status" value="2"/>
</dbReference>
<dbReference type="AlphaFoldDB" id="A0A0F7FGZ4"/>
<dbReference type="STRING" id="1550241.MA03_00695"/>
<dbReference type="InterPro" id="IPR045621">
    <property type="entry name" value="BPD_transp_1_N"/>
</dbReference>
<dbReference type="EMBL" id="CP009961">
    <property type="protein sequence ID" value="AKG38103.1"/>
    <property type="molecule type" value="Genomic_DNA"/>
</dbReference>
<dbReference type="OrthoDB" id="44105at2157"/>
<dbReference type="PANTHER" id="PTHR43163:SF6">
    <property type="entry name" value="DIPEPTIDE TRANSPORT SYSTEM PERMEASE PROTEIN DPPB-RELATED"/>
    <property type="match status" value="1"/>
</dbReference>
<dbReference type="GeneID" id="25400704"/>
<dbReference type="PROSITE" id="PS50928">
    <property type="entry name" value="ABC_TM1"/>
    <property type="match status" value="1"/>
</dbReference>
<feature type="transmembrane region" description="Helical" evidence="7">
    <location>
        <begin position="12"/>
        <end position="32"/>
    </location>
</feature>
<dbReference type="HOGENOM" id="CLU_036879_0_2_2"/>
<keyword evidence="10" id="KW-1185">Reference proteome</keyword>
<feature type="transmembrane region" description="Helical" evidence="7">
    <location>
        <begin position="316"/>
        <end position="346"/>
    </location>
</feature>
<comment type="subcellular location">
    <subcellularLocation>
        <location evidence="1 7">Cell membrane</location>
        <topology evidence="1 7">Multi-pass membrane protein</topology>
    </subcellularLocation>
</comment>
<feature type="transmembrane region" description="Helical" evidence="7">
    <location>
        <begin position="274"/>
        <end position="296"/>
    </location>
</feature>
<feature type="transmembrane region" description="Helical" evidence="7">
    <location>
        <begin position="192"/>
        <end position="215"/>
    </location>
</feature>
<evidence type="ECO:0000256" key="7">
    <source>
        <dbReference type="RuleBase" id="RU363032"/>
    </source>
</evidence>
<evidence type="ECO:0000256" key="6">
    <source>
        <dbReference type="ARBA" id="ARBA00023136"/>
    </source>
</evidence>
<dbReference type="GO" id="GO:0005886">
    <property type="term" value="C:plasma membrane"/>
    <property type="evidence" value="ECO:0007669"/>
    <property type="project" value="UniProtKB-SubCell"/>
</dbReference>
<evidence type="ECO:0000256" key="3">
    <source>
        <dbReference type="ARBA" id="ARBA00022475"/>
    </source>
</evidence>
<evidence type="ECO:0000256" key="1">
    <source>
        <dbReference type="ARBA" id="ARBA00004651"/>
    </source>
</evidence>
<dbReference type="InterPro" id="IPR000515">
    <property type="entry name" value="MetI-like"/>
</dbReference>
<dbReference type="RefSeq" id="WP_052883433.1">
    <property type="nucleotide sequence ID" value="NZ_CP009961.1"/>
</dbReference>
<feature type="domain" description="ABC transmembrane type-1" evidence="8">
    <location>
        <begin position="97"/>
        <end position="339"/>
    </location>
</feature>
<dbReference type="Pfam" id="PF19300">
    <property type="entry name" value="BPD_transp_1_N"/>
    <property type="match status" value="1"/>
</dbReference>
<dbReference type="PANTHER" id="PTHR43163">
    <property type="entry name" value="DIPEPTIDE TRANSPORT SYSTEM PERMEASE PROTEIN DPPB-RELATED"/>
    <property type="match status" value="1"/>
</dbReference>
<sequence>MGLGTYLVRRLITFLPSVIGALLITYLIAYVIPTDPVRAWVGEKLMDPSTLEKLKKDYKFDAPWYEQFAFLVEKLLTGSLIDPVRGTPVVLQVAQRFPITVELAIFGMFFTVLIGIPLGIIAAAKKDSFIDFFVRIFALLGSSIPAFVLYYFLILVFYVYIRASLLAGVPTLSPGCVATLENIRNTIPILGYLIWAVGQVPLFGGIICLDFSVVANTVSRMWLPGLALGLLSGGFIARIVRNSLLDALASETILFAKARGLTSNRIWRHALKNAFAPIVTILGLDFAGLLTGAIIAETVFNIPGMGLYMYQGITRLNFPIIIAGTFMFSIIYIVMNFLVDLIYALIDPRVRY</sequence>
<feature type="transmembrane region" description="Helical" evidence="7">
    <location>
        <begin position="221"/>
        <end position="240"/>
    </location>
</feature>
<dbReference type="KEGG" id="thf:MA03_00695"/>
<keyword evidence="6 7" id="KW-0472">Membrane</keyword>
<name>A0A0F7FGZ4_9CREN</name>
<keyword evidence="3" id="KW-1003">Cell membrane</keyword>
<feature type="transmembrane region" description="Helical" evidence="7">
    <location>
        <begin position="136"/>
        <end position="153"/>
    </location>
</feature>
<dbReference type="PATRIC" id="fig|1550241.5.peg.142"/>
<evidence type="ECO:0000256" key="2">
    <source>
        <dbReference type="ARBA" id="ARBA00022448"/>
    </source>
</evidence>
<keyword evidence="5 7" id="KW-1133">Transmembrane helix</keyword>